<comment type="caution">
    <text evidence="3">The sequence shown here is derived from an EMBL/GenBank/DDBJ whole genome shotgun (WGS) entry which is preliminary data.</text>
</comment>
<dbReference type="InterPro" id="IPR006016">
    <property type="entry name" value="UspA"/>
</dbReference>
<evidence type="ECO:0000313" key="4">
    <source>
        <dbReference type="Proteomes" id="UP000075578"/>
    </source>
</evidence>
<dbReference type="Proteomes" id="UP000075578">
    <property type="component" value="Unassembled WGS sequence"/>
</dbReference>
<dbReference type="CDD" id="cd00293">
    <property type="entry name" value="USP-like"/>
    <property type="match status" value="1"/>
</dbReference>
<dbReference type="PRINTS" id="PR01438">
    <property type="entry name" value="UNVRSLSTRESS"/>
</dbReference>
<name>A0A150J6D8_9EURY</name>
<dbReference type="InterPro" id="IPR006015">
    <property type="entry name" value="Universal_stress_UspA"/>
</dbReference>
<evidence type="ECO:0000313" key="3">
    <source>
        <dbReference type="EMBL" id="KYC52761.1"/>
    </source>
</evidence>
<protein>
    <submittedName>
        <fullName evidence="3">Universal stress protein</fullName>
    </submittedName>
</protein>
<dbReference type="PANTHER" id="PTHR46268">
    <property type="entry name" value="STRESS RESPONSE PROTEIN NHAX"/>
    <property type="match status" value="1"/>
</dbReference>
<organism evidence="3 4">
    <name type="scientific">Candidatus Methanofastidiosum methylothiophilum</name>
    <dbReference type="NCBI Taxonomy" id="1705564"/>
    <lineage>
        <taxon>Archaea</taxon>
        <taxon>Methanobacteriati</taxon>
        <taxon>Methanobacteriota</taxon>
        <taxon>Stenosarchaea group</taxon>
        <taxon>Candidatus Methanofastidiosia</taxon>
        <taxon>Candidatus Methanofastidiosales</taxon>
        <taxon>Candidatus Methanofastidiosaceae</taxon>
        <taxon>Candidatus Methanofastidiosum</taxon>
    </lineage>
</organism>
<dbReference type="InterPro" id="IPR014729">
    <property type="entry name" value="Rossmann-like_a/b/a_fold"/>
</dbReference>
<dbReference type="PANTHER" id="PTHR46268:SF6">
    <property type="entry name" value="UNIVERSAL STRESS PROTEIN UP12"/>
    <property type="match status" value="1"/>
</dbReference>
<dbReference type="SUPFAM" id="SSF52402">
    <property type="entry name" value="Adenine nucleotide alpha hydrolases-like"/>
    <property type="match status" value="1"/>
</dbReference>
<dbReference type="AlphaFoldDB" id="A0A150J6D8"/>
<dbReference type="Pfam" id="PF00582">
    <property type="entry name" value="Usp"/>
    <property type="match status" value="1"/>
</dbReference>
<comment type="similarity">
    <text evidence="1">Belongs to the universal stress protein A family.</text>
</comment>
<evidence type="ECO:0000256" key="1">
    <source>
        <dbReference type="ARBA" id="ARBA00008791"/>
    </source>
</evidence>
<reference evidence="3 4" key="1">
    <citation type="journal article" date="2016" name="ISME J.">
        <title>Chasing the elusive Euryarchaeota class WSA2: genomes reveal a uniquely fastidious methyl-reducing methanogen.</title>
        <authorList>
            <person name="Nobu M.K."/>
            <person name="Narihiro T."/>
            <person name="Kuroda K."/>
            <person name="Mei R."/>
            <person name="Liu W.T."/>
        </authorList>
    </citation>
    <scope>NUCLEOTIDE SEQUENCE [LARGE SCALE GENOMIC DNA]</scope>
    <source>
        <strain evidence="3">U1lsi0528_Bin089</strain>
    </source>
</reference>
<dbReference type="EMBL" id="LNGD01000024">
    <property type="protein sequence ID" value="KYC52761.1"/>
    <property type="molecule type" value="Genomic_DNA"/>
</dbReference>
<proteinExistence type="inferred from homology"/>
<evidence type="ECO:0000259" key="2">
    <source>
        <dbReference type="Pfam" id="PF00582"/>
    </source>
</evidence>
<dbReference type="Gene3D" id="3.40.50.620">
    <property type="entry name" value="HUPs"/>
    <property type="match status" value="1"/>
</dbReference>
<gene>
    <name evidence="3" type="ORF">AMQ74_00610</name>
</gene>
<accession>A0A150J6D8</accession>
<sequence length="159" mass="18147">MKILMCTDGSFYSDSALAYSAQLFCNAKEHEVVVLYVMPPVHEEFKFYERKFDEEVRKLKEVELKNVETIEELRNLKPVDVSVKILENAYKLLMKFGFESKTKARSGNPSDEILKEAEEGKYGLIIMGQYGFSRSHKDALGKVASIVVKNCKTPVLIVK</sequence>
<feature type="domain" description="UspA" evidence="2">
    <location>
        <begin position="2"/>
        <end position="159"/>
    </location>
</feature>